<proteinExistence type="inferred from homology"/>
<dbReference type="GO" id="GO:0009252">
    <property type="term" value="P:peptidoglycan biosynthetic process"/>
    <property type="evidence" value="ECO:0007669"/>
    <property type="project" value="UniProtKB-UniRule"/>
</dbReference>
<comment type="similarity">
    <text evidence="10">Belongs to the MurCDEF family. MurF subfamily.</text>
</comment>
<keyword evidence="7 10" id="KW-0573">Peptidoglycan synthesis</keyword>
<comment type="catalytic activity">
    <reaction evidence="10 11">
        <text>D-alanyl-D-alanine + UDP-N-acetyl-alpha-D-muramoyl-L-alanyl-gamma-D-glutamyl-meso-2,6-diaminopimelate + ATP = UDP-N-acetyl-alpha-D-muramoyl-L-alanyl-gamma-D-glutamyl-meso-2,6-diaminopimeloyl-D-alanyl-D-alanine + ADP + phosphate + H(+)</text>
        <dbReference type="Rhea" id="RHEA:28374"/>
        <dbReference type="ChEBI" id="CHEBI:15378"/>
        <dbReference type="ChEBI" id="CHEBI:30616"/>
        <dbReference type="ChEBI" id="CHEBI:43474"/>
        <dbReference type="ChEBI" id="CHEBI:57822"/>
        <dbReference type="ChEBI" id="CHEBI:61386"/>
        <dbReference type="ChEBI" id="CHEBI:83905"/>
        <dbReference type="ChEBI" id="CHEBI:456216"/>
        <dbReference type="EC" id="6.3.2.10"/>
    </reaction>
</comment>
<dbReference type="Gene3D" id="3.40.1390.10">
    <property type="entry name" value="MurE/MurF, N-terminal domain"/>
    <property type="match status" value="1"/>
</dbReference>
<keyword evidence="4 10" id="KW-0547">Nucleotide-binding</keyword>
<gene>
    <name evidence="10 15" type="primary">murF</name>
    <name evidence="15" type="ORF">F5984_08505</name>
</gene>
<evidence type="ECO:0000256" key="2">
    <source>
        <dbReference type="ARBA" id="ARBA00022598"/>
    </source>
</evidence>
<dbReference type="RefSeq" id="WP_152123798.1">
    <property type="nucleotide sequence ID" value="NZ_WELI01000002.1"/>
</dbReference>
<dbReference type="InterPro" id="IPR036615">
    <property type="entry name" value="Mur_ligase_C_dom_sf"/>
</dbReference>
<comment type="subcellular location">
    <subcellularLocation>
        <location evidence="10 11">Cytoplasm</location>
    </subcellularLocation>
</comment>
<feature type="domain" description="Mur ligase C-terminal" evidence="13">
    <location>
        <begin position="304"/>
        <end position="421"/>
    </location>
</feature>
<evidence type="ECO:0000313" key="15">
    <source>
        <dbReference type="EMBL" id="KAB7732231.1"/>
    </source>
</evidence>
<evidence type="ECO:0000256" key="4">
    <source>
        <dbReference type="ARBA" id="ARBA00022741"/>
    </source>
</evidence>
<dbReference type="Pfam" id="PF01225">
    <property type="entry name" value="Mur_ligase"/>
    <property type="match status" value="1"/>
</dbReference>
<dbReference type="GO" id="GO:0047480">
    <property type="term" value="F:UDP-N-acetylmuramoyl-tripeptide-D-alanyl-D-alanine ligase activity"/>
    <property type="evidence" value="ECO:0007669"/>
    <property type="project" value="UniProtKB-UniRule"/>
</dbReference>
<dbReference type="EC" id="6.3.2.10" evidence="10 11"/>
<dbReference type="EMBL" id="WELI01000002">
    <property type="protein sequence ID" value="KAB7732231.1"/>
    <property type="molecule type" value="Genomic_DNA"/>
</dbReference>
<comment type="function">
    <text evidence="10 11">Involved in cell wall formation. Catalyzes the final step in the synthesis of UDP-N-acetylmuramoyl-pentapeptide, the precursor of murein.</text>
</comment>
<dbReference type="HAMAP" id="MF_02019">
    <property type="entry name" value="MurF"/>
    <property type="match status" value="1"/>
</dbReference>
<comment type="caution">
    <text evidence="15">The sequence shown here is derived from an EMBL/GenBank/DDBJ whole genome shotgun (WGS) entry which is preliminary data.</text>
</comment>
<accession>A0A7J5U3G3</accession>
<keyword evidence="6 10" id="KW-0133">Cell shape</keyword>
<evidence type="ECO:0000256" key="1">
    <source>
        <dbReference type="ARBA" id="ARBA00022490"/>
    </source>
</evidence>
<dbReference type="GO" id="GO:0051301">
    <property type="term" value="P:cell division"/>
    <property type="evidence" value="ECO:0007669"/>
    <property type="project" value="UniProtKB-KW"/>
</dbReference>
<dbReference type="Gene3D" id="3.40.1190.10">
    <property type="entry name" value="Mur-like, catalytic domain"/>
    <property type="match status" value="1"/>
</dbReference>
<dbReference type="InterPro" id="IPR036565">
    <property type="entry name" value="Mur-like_cat_sf"/>
</dbReference>
<dbReference type="InterPro" id="IPR013221">
    <property type="entry name" value="Mur_ligase_cen"/>
</dbReference>
<dbReference type="SUPFAM" id="SSF63418">
    <property type="entry name" value="MurE/MurF N-terminal domain"/>
    <property type="match status" value="1"/>
</dbReference>
<dbReference type="NCBIfam" id="TIGR01143">
    <property type="entry name" value="murF"/>
    <property type="match status" value="1"/>
</dbReference>
<dbReference type="SUPFAM" id="SSF53623">
    <property type="entry name" value="MurD-like peptide ligases, catalytic domain"/>
    <property type="match status" value="1"/>
</dbReference>
<evidence type="ECO:0000256" key="8">
    <source>
        <dbReference type="ARBA" id="ARBA00023306"/>
    </source>
</evidence>
<keyword evidence="9 10" id="KW-0961">Cell wall biogenesis/degradation</keyword>
<keyword evidence="3 10" id="KW-0132">Cell division</keyword>
<dbReference type="Pfam" id="PF02875">
    <property type="entry name" value="Mur_ligase_C"/>
    <property type="match status" value="1"/>
</dbReference>
<evidence type="ECO:0000256" key="6">
    <source>
        <dbReference type="ARBA" id="ARBA00022960"/>
    </source>
</evidence>
<evidence type="ECO:0000256" key="11">
    <source>
        <dbReference type="RuleBase" id="RU004136"/>
    </source>
</evidence>
<name>A0A7J5U3G3_9BACT</name>
<reference evidence="15 16" key="1">
    <citation type="submission" date="2019-10" db="EMBL/GenBank/DDBJ databases">
        <title>Rudanella paleaurantiibacter sp. nov., isolated from sludge.</title>
        <authorList>
            <person name="Xu S.Q."/>
        </authorList>
    </citation>
    <scope>NUCLEOTIDE SEQUENCE [LARGE SCALE GENOMIC DNA]</scope>
    <source>
        <strain evidence="15 16">HX-22-17</strain>
    </source>
</reference>
<dbReference type="SUPFAM" id="SSF53244">
    <property type="entry name" value="MurD-like peptide ligases, peptide-binding domain"/>
    <property type="match status" value="1"/>
</dbReference>
<evidence type="ECO:0000256" key="5">
    <source>
        <dbReference type="ARBA" id="ARBA00022840"/>
    </source>
</evidence>
<evidence type="ECO:0000259" key="13">
    <source>
        <dbReference type="Pfam" id="PF02875"/>
    </source>
</evidence>
<dbReference type="PANTHER" id="PTHR43024">
    <property type="entry name" value="UDP-N-ACETYLMURAMOYL-TRIPEPTIDE--D-ALANYL-D-ALANINE LIGASE"/>
    <property type="match status" value="1"/>
</dbReference>
<dbReference type="GO" id="GO:0005737">
    <property type="term" value="C:cytoplasm"/>
    <property type="evidence" value="ECO:0007669"/>
    <property type="project" value="UniProtKB-SubCell"/>
</dbReference>
<dbReference type="InterPro" id="IPR004101">
    <property type="entry name" value="Mur_ligase_C"/>
</dbReference>
<dbReference type="AlphaFoldDB" id="A0A7J5U3G3"/>
<dbReference type="GO" id="GO:0008360">
    <property type="term" value="P:regulation of cell shape"/>
    <property type="evidence" value="ECO:0007669"/>
    <property type="project" value="UniProtKB-KW"/>
</dbReference>
<evidence type="ECO:0000256" key="7">
    <source>
        <dbReference type="ARBA" id="ARBA00022984"/>
    </source>
</evidence>
<keyword evidence="16" id="KW-1185">Reference proteome</keyword>
<protein>
    <recommendedName>
        <fullName evidence="10 11">UDP-N-acetylmuramoyl-tripeptide--D-alanyl-D-alanine ligase</fullName>
        <ecNumber evidence="10 11">6.3.2.10</ecNumber>
    </recommendedName>
    <alternativeName>
        <fullName evidence="10">D-alanyl-D-alanine-adding enzyme</fullName>
    </alternativeName>
</protein>
<dbReference type="GO" id="GO:0005524">
    <property type="term" value="F:ATP binding"/>
    <property type="evidence" value="ECO:0007669"/>
    <property type="project" value="UniProtKB-UniRule"/>
</dbReference>
<keyword evidence="5 10" id="KW-0067">ATP-binding</keyword>
<comment type="pathway">
    <text evidence="10 11">Cell wall biogenesis; peptidoglycan biosynthesis.</text>
</comment>
<feature type="domain" description="Mur ligase N-terminal catalytic" evidence="12">
    <location>
        <begin position="15"/>
        <end position="86"/>
    </location>
</feature>
<dbReference type="InterPro" id="IPR051046">
    <property type="entry name" value="MurCDEF_CellWall_CoF430Synth"/>
</dbReference>
<dbReference type="InterPro" id="IPR005863">
    <property type="entry name" value="UDP-N-AcMur_synth"/>
</dbReference>
<dbReference type="InterPro" id="IPR000713">
    <property type="entry name" value="Mur_ligase_N"/>
</dbReference>
<organism evidence="15 16">
    <name type="scientific">Rudanella paleaurantiibacter</name>
    <dbReference type="NCBI Taxonomy" id="2614655"/>
    <lineage>
        <taxon>Bacteria</taxon>
        <taxon>Pseudomonadati</taxon>
        <taxon>Bacteroidota</taxon>
        <taxon>Cytophagia</taxon>
        <taxon>Cytophagales</taxon>
        <taxon>Cytophagaceae</taxon>
        <taxon>Rudanella</taxon>
    </lineage>
</organism>
<evidence type="ECO:0000259" key="14">
    <source>
        <dbReference type="Pfam" id="PF08245"/>
    </source>
</evidence>
<keyword evidence="2 10" id="KW-0436">Ligase</keyword>
<feature type="binding site" evidence="10">
    <location>
        <begin position="99"/>
        <end position="105"/>
    </location>
    <ligand>
        <name>ATP</name>
        <dbReference type="ChEBI" id="CHEBI:30616"/>
    </ligand>
</feature>
<dbReference type="Proteomes" id="UP000488299">
    <property type="component" value="Unassembled WGS sequence"/>
</dbReference>
<dbReference type="Gene3D" id="3.90.190.20">
    <property type="entry name" value="Mur ligase, C-terminal domain"/>
    <property type="match status" value="1"/>
</dbReference>
<evidence type="ECO:0000256" key="10">
    <source>
        <dbReference type="HAMAP-Rule" id="MF_02019"/>
    </source>
</evidence>
<keyword evidence="1 10" id="KW-0963">Cytoplasm</keyword>
<feature type="domain" description="Mur ligase central" evidence="14">
    <location>
        <begin position="98"/>
        <end position="280"/>
    </location>
</feature>
<dbReference type="GO" id="GO:0071555">
    <property type="term" value="P:cell wall organization"/>
    <property type="evidence" value="ECO:0007669"/>
    <property type="project" value="UniProtKB-KW"/>
</dbReference>
<dbReference type="InterPro" id="IPR035911">
    <property type="entry name" value="MurE/MurF_N"/>
</dbReference>
<evidence type="ECO:0000313" key="16">
    <source>
        <dbReference type="Proteomes" id="UP000488299"/>
    </source>
</evidence>
<dbReference type="PANTHER" id="PTHR43024:SF1">
    <property type="entry name" value="UDP-N-ACETYLMURAMOYL-TRIPEPTIDE--D-ALANYL-D-ALANINE LIGASE"/>
    <property type="match status" value="1"/>
</dbReference>
<evidence type="ECO:0000256" key="3">
    <source>
        <dbReference type="ARBA" id="ARBA00022618"/>
    </source>
</evidence>
<evidence type="ECO:0000256" key="9">
    <source>
        <dbReference type="ARBA" id="ARBA00023316"/>
    </source>
</evidence>
<dbReference type="Pfam" id="PF08245">
    <property type="entry name" value="Mur_ligase_M"/>
    <property type="match status" value="1"/>
</dbReference>
<evidence type="ECO:0000259" key="12">
    <source>
        <dbReference type="Pfam" id="PF01225"/>
    </source>
</evidence>
<sequence>MTSTTDLYAKYLQCSGVSTDTRQITPGCLFVALKGPLFDANTFAAEALSKGARYVVVDDPAVVQPGGQYLLVADGLTALQDLARHHRQTLRIPVVGLTGSNGKTTTKELIASVLSQRYVTYATRGNFNNHIGVPLTVLAITEQYEMAVVEMGANHQREIALLSSICQPTHGLITNVGKAHLEGFGGIEGVRKGKGELYDFLAQSGGTLFVNASDPTLMDMQQERQGFGAMVPYLDPSDPTQPQLLEESPVAVYQTPEGQTIRTHMPGRYNFMNMAAALAIGQYFGVTAEEANHAVAGYNPTNNRSQVVARGTNTVLLDAYNANPSSMAAAITQFMQQPAERKMVILGDMYELGEESAAEHAALGKLIASGNFDTVILAGQDMKYALEYLPKAYYFPDKFSLHNWIADHPMQNTYILIKGSRGMGLESVVPFI</sequence>
<keyword evidence="8 10" id="KW-0131">Cell cycle</keyword>
<dbReference type="UniPathway" id="UPA00219"/>